<comment type="subcellular location">
    <subcellularLocation>
        <location evidence="1">Secreted</location>
    </subcellularLocation>
</comment>
<dbReference type="SUPFAM" id="SSF57095">
    <property type="entry name" value="Scorpion toxin-like"/>
    <property type="match status" value="1"/>
</dbReference>
<name>F1CIX9_HOTJU</name>
<dbReference type="Gene3D" id="3.30.30.10">
    <property type="entry name" value="Knottin, scorpion toxin-like"/>
    <property type="match status" value="1"/>
</dbReference>
<keyword evidence="3" id="KW-1015">Disulfide bond</keyword>
<dbReference type="FunFam" id="3.30.30.10:FF:000002">
    <property type="entry name" value="Alpha-like toxin BmK-M1"/>
    <property type="match status" value="1"/>
</dbReference>
<evidence type="ECO:0000256" key="4">
    <source>
        <dbReference type="SAM" id="SignalP"/>
    </source>
</evidence>
<dbReference type="AlphaFoldDB" id="F1CIX9"/>
<dbReference type="InterPro" id="IPR036574">
    <property type="entry name" value="Scorpion_toxin-like_sf"/>
</dbReference>
<dbReference type="SMART" id="SM00505">
    <property type="entry name" value="Knot1"/>
    <property type="match status" value="1"/>
</dbReference>
<keyword evidence="2" id="KW-0964">Secreted</keyword>
<dbReference type="CDD" id="cd23106">
    <property type="entry name" value="neurotoxins_LC_scorpion"/>
    <property type="match status" value="1"/>
</dbReference>
<feature type="domain" description="LCN-type CS-alpha/beta" evidence="5">
    <location>
        <begin position="24"/>
        <end position="85"/>
    </location>
</feature>
<evidence type="ECO:0000259" key="5">
    <source>
        <dbReference type="PROSITE" id="PS51863"/>
    </source>
</evidence>
<evidence type="ECO:0000256" key="2">
    <source>
        <dbReference type="ARBA" id="ARBA00022525"/>
    </source>
</evidence>
<dbReference type="InterPro" id="IPR003614">
    <property type="entry name" value="Knottins"/>
</dbReference>
<evidence type="ECO:0000256" key="1">
    <source>
        <dbReference type="ARBA" id="ARBA00004613"/>
    </source>
</evidence>
<organism evidence="6">
    <name type="scientific">Hottentotta judaicus</name>
    <name type="common">Black scorpion</name>
    <name type="synonym">Buthotus judaicus</name>
    <dbReference type="NCBI Taxonomy" id="6863"/>
    <lineage>
        <taxon>Eukaryota</taxon>
        <taxon>Metazoa</taxon>
        <taxon>Ecdysozoa</taxon>
        <taxon>Arthropoda</taxon>
        <taxon>Chelicerata</taxon>
        <taxon>Arachnida</taxon>
        <taxon>Scorpiones</taxon>
        <taxon>Buthida</taxon>
        <taxon>Buthoidea</taxon>
        <taxon>Buthidae</taxon>
        <taxon>Hottentotta</taxon>
    </lineage>
</organism>
<dbReference type="GO" id="GO:0005576">
    <property type="term" value="C:extracellular region"/>
    <property type="evidence" value="ECO:0007669"/>
    <property type="project" value="UniProtKB-SubCell"/>
</dbReference>
<accession>F1CIX9</accession>
<dbReference type="InterPro" id="IPR002061">
    <property type="entry name" value="Scorpion_toxinL/defensin"/>
</dbReference>
<feature type="chain" id="PRO_5003266336" evidence="4">
    <location>
        <begin position="25"/>
        <end position="88"/>
    </location>
</feature>
<feature type="signal peptide" evidence="4">
    <location>
        <begin position="1"/>
        <end position="24"/>
    </location>
</feature>
<dbReference type="InterPro" id="IPR018218">
    <property type="entry name" value="Scorpion_toxinL"/>
</dbReference>
<dbReference type="PROSITE" id="PS51863">
    <property type="entry name" value="LCN_CSAB"/>
    <property type="match status" value="1"/>
</dbReference>
<dbReference type="GO" id="GO:0019871">
    <property type="term" value="F:sodium channel inhibitor activity"/>
    <property type="evidence" value="ECO:0007669"/>
    <property type="project" value="InterPro"/>
</dbReference>
<dbReference type="GO" id="GO:0006952">
    <property type="term" value="P:defense response"/>
    <property type="evidence" value="ECO:0007669"/>
    <property type="project" value="InterPro"/>
</dbReference>
<dbReference type="PRINTS" id="PR00285">
    <property type="entry name" value="SCORPNTOXIN"/>
</dbReference>
<evidence type="ECO:0000313" key="6">
    <source>
        <dbReference type="EMBL" id="ADY39510.1"/>
    </source>
</evidence>
<protein>
    <submittedName>
        <fullName evidence="6">Beta-buthitoxin-Hj1b</fullName>
    </submittedName>
</protein>
<evidence type="ECO:0000256" key="3">
    <source>
        <dbReference type="ARBA" id="ARBA00023157"/>
    </source>
</evidence>
<dbReference type="GO" id="GO:0090729">
    <property type="term" value="F:toxin activity"/>
    <property type="evidence" value="ECO:0007669"/>
    <property type="project" value="InterPro"/>
</dbReference>
<proteinExistence type="evidence at transcript level"/>
<keyword evidence="4" id="KW-0732">Signal</keyword>
<dbReference type="EMBL" id="HQ288085">
    <property type="protein sequence ID" value="ADY39510.1"/>
    <property type="molecule type" value="mRNA"/>
</dbReference>
<dbReference type="Pfam" id="PF00537">
    <property type="entry name" value="Toxin_3"/>
    <property type="match status" value="1"/>
</dbReference>
<reference evidence="6" key="1">
    <citation type="journal article" date="2011" name="Toxicon">
        <title>The tale of a resting gland: transcriptome of a replete venom gland from the scorpion Hottentotta judaicus.</title>
        <authorList>
            <person name="Morgenstern D."/>
            <person name="Rohde B.H."/>
            <person name="King G.F."/>
            <person name="Tal T."/>
            <person name="Sher D."/>
            <person name="Zlotkin E."/>
        </authorList>
    </citation>
    <scope>NUCLEOTIDE SEQUENCE</scope>
    <source>
        <tissue evidence="6">Telson</tissue>
    </source>
</reference>
<sequence>MLKMKLLLLLVISASMLLECLVNADGYIRKKDGCKVSCVIGNEGCRKECVAHGGSFGYCWTWGLACWCENLPDAVTWKSSTNTCGRKK</sequence>
<dbReference type="InterPro" id="IPR044062">
    <property type="entry name" value="LCN-type_CS_alpha_beta_dom"/>
</dbReference>